<dbReference type="CDD" id="cd00167">
    <property type="entry name" value="SANT"/>
    <property type="match status" value="3"/>
</dbReference>
<dbReference type="PROSITE" id="PS51294">
    <property type="entry name" value="HTH_MYB"/>
    <property type="match status" value="3"/>
</dbReference>
<feature type="domain" description="Myb-like" evidence="4">
    <location>
        <begin position="14"/>
        <end position="65"/>
    </location>
</feature>
<proteinExistence type="predicted"/>
<evidence type="ECO:0000256" key="2">
    <source>
        <dbReference type="ARBA" id="ARBA00023125"/>
    </source>
</evidence>
<dbReference type="GO" id="GO:0000978">
    <property type="term" value="F:RNA polymerase II cis-regulatory region sequence-specific DNA binding"/>
    <property type="evidence" value="ECO:0007669"/>
    <property type="project" value="TreeGrafter"/>
</dbReference>
<protein>
    <submittedName>
        <fullName evidence="6">Myb-like DNA-binding domain containing protein</fullName>
    </submittedName>
</protein>
<dbReference type="Proteomes" id="UP000179807">
    <property type="component" value="Unassembled WGS sequence"/>
</dbReference>
<dbReference type="InterPro" id="IPR050560">
    <property type="entry name" value="MYB_TF"/>
</dbReference>
<feature type="domain" description="HTH myb-type" evidence="5">
    <location>
        <begin position="118"/>
        <end position="172"/>
    </location>
</feature>
<dbReference type="RefSeq" id="XP_068346105.1">
    <property type="nucleotide sequence ID" value="XM_068496465.1"/>
</dbReference>
<feature type="domain" description="HTH myb-type" evidence="5">
    <location>
        <begin position="66"/>
        <end position="117"/>
    </location>
</feature>
<gene>
    <name evidence="6" type="ORF">TRFO_12154</name>
</gene>
<accession>A0A1J4J045</accession>
<evidence type="ECO:0000256" key="1">
    <source>
        <dbReference type="ARBA" id="ARBA00022737"/>
    </source>
</evidence>
<evidence type="ECO:0000259" key="4">
    <source>
        <dbReference type="PROSITE" id="PS50090"/>
    </source>
</evidence>
<dbReference type="InterPro" id="IPR009057">
    <property type="entry name" value="Homeodomain-like_sf"/>
</dbReference>
<dbReference type="EMBL" id="MLAK01001448">
    <property type="protein sequence ID" value="OHS92968.1"/>
    <property type="molecule type" value="Genomic_DNA"/>
</dbReference>
<feature type="domain" description="Myb-like" evidence="4">
    <location>
        <begin position="118"/>
        <end position="168"/>
    </location>
</feature>
<dbReference type="OrthoDB" id="2143914at2759"/>
<dbReference type="GO" id="GO:0000981">
    <property type="term" value="F:DNA-binding transcription factor activity, RNA polymerase II-specific"/>
    <property type="evidence" value="ECO:0007669"/>
    <property type="project" value="TreeGrafter"/>
</dbReference>
<name>A0A1J4J045_9EUKA</name>
<dbReference type="InterPro" id="IPR001005">
    <property type="entry name" value="SANT/Myb"/>
</dbReference>
<comment type="caution">
    <text evidence="6">The sequence shown here is derived from an EMBL/GenBank/DDBJ whole genome shotgun (WGS) entry which is preliminary data.</text>
</comment>
<keyword evidence="2" id="KW-0238">DNA-binding</keyword>
<dbReference type="SUPFAM" id="SSF46689">
    <property type="entry name" value="Homeodomain-like"/>
    <property type="match status" value="2"/>
</dbReference>
<dbReference type="PANTHER" id="PTHR45614">
    <property type="entry name" value="MYB PROTEIN-RELATED"/>
    <property type="match status" value="1"/>
</dbReference>
<evidence type="ECO:0000256" key="3">
    <source>
        <dbReference type="SAM" id="MobiDB-lite"/>
    </source>
</evidence>
<dbReference type="PANTHER" id="PTHR45614:SF25">
    <property type="entry name" value="MYB PROTEIN"/>
    <property type="match status" value="1"/>
</dbReference>
<feature type="domain" description="Myb-like" evidence="4">
    <location>
        <begin position="66"/>
        <end position="117"/>
    </location>
</feature>
<dbReference type="Pfam" id="PF00249">
    <property type="entry name" value="Myb_DNA-binding"/>
    <property type="match status" value="2"/>
</dbReference>
<dbReference type="GO" id="GO:0005634">
    <property type="term" value="C:nucleus"/>
    <property type="evidence" value="ECO:0007669"/>
    <property type="project" value="TreeGrafter"/>
</dbReference>
<evidence type="ECO:0000259" key="5">
    <source>
        <dbReference type="PROSITE" id="PS51294"/>
    </source>
</evidence>
<dbReference type="SMART" id="SM00717">
    <property type="entry name" value="SANT"/>
    <property type="match status" value="3"/>
</dbReference>
<dbReference type="InterPro" id="IPR017930">
    <property type="entry name" value="Myb_dom"/>
</dbReference>
<dbReference type="Gene3D" id="1.10.10.60">
    <property type="entry name" value="Homeodomain-like"/>
    <property type="match status" value="3"/>
</dbReference>
<feature type="region of interest" description="Disordered" evidence="3">
    <location>
        <begin position="1"/>
        <end position="23"/>
    </location>
</feature>
<evidence type="ECO:0000313" key="7">
    <source>
        <dbReference type="Proteomes" id="UP000179807"/>
    </source>
</evidence>
<dbReference type="AlphaFoldDB" id="A0A1J4J045"/>
<dbReference type="GeneID" id="94831169"/>
<keyword evidence="1" id="KW-0677">Repeat</keyword>
<organism evidence="6 7">
    <name type="scientific">Tritrichomonas foetus</name>
    <dbReference type="NCBI Taxonomy" id="1144522"/>
    <lineage>
        <taxon>Eukaryota</taxon>
        <taxon>Metamonada</taxon>
        <taxon>Parabasalia</taxon>
        <taxon>Tritrichomonadida</taxon>
        <taxon>Tritrichomonadidae</taxon>
        <taxon>Tritrichomonas</taxon>
    </lineage>
</organism>
<sequence length="334" mass="38151">MNPIAPTRNRRRNNVSSKNQKWSAEEDALLRKIASESETVNWKAAESQFPGKTSQQIFERWTKVLDPQLLKGSWTRQEDEVIINFVRIYGCKSWTKLANMLPGRIGKQCRERWLNHLNPDLNRGPWTPEEDQQLLILHEQFGNHWSKISALMPSRADNMIKNRWYSTLSKKTKEEVEESIRSIQNGMPSASSLNQMMNHQNMAGIQMPAIEQTPKKVNFNQAPMTNTPSQNTTPTQENLPKPLFEEMPMDTPSLWTPSITNTPFSGTPLGLISPMMPSASPFALLSPYKKMTPMFSPWAADTPKSGFMSPMHQKYSPPSLSENRAELMNLIVHQ</sequence>
<dbReference type="PROSITE" id="PS50090">
    <property type="entry name" value="MYB_LIKE"/>
    <property type="match status" value="3"/>
</dbReference>
<dbReference type="FunFam" id="1.10.10.60:FF:000010">
    <property type="entry name" value="Transcriptional activator Myb isoform A"/>
    <property type="match status" value="1"/>
</dbReference>
<feature type="domain" description="HTH myb-type" evidence="5">
    <location>
        <begin position="14"/>
        <end position="65"/>
    </location>
</feature>
<evidence type="ECO:0000313" key="6">
    <source>
        <dbReference type="EMBL" id="OHS92968.1"/>
    </source>
</evidence>
<reference evidence="6" key="1">
    <citation type="submission" date="2016-10" db="EMBL/GenBank/DDBJ databases">
        <authorList>
            <person name="Benchimol M."/>
            <person name="Almeida L.G."/>
            <person name="Vasconcelos A.T."/>
            <person name="Perreira-Neves A."/>
            <person name="Rosa I.A."/>
            <person name="Tasca T."/>
            <person name="Bogo M.R."/>
            <person name="de Souza W."/>
        </authorList>
    </citation>
    <scope>NUCLEOTIDE SEQUENCE [LARGE SCALE GENOMIC DNA]</scope>
    <source>
        <strain evidence="6">K</strain>
    </source>
</reference>
<dbReference type="VEuPathDB" id="TrichDB:TRFO_12154"/>
<keyword evidence="7" id="KW-1185">Reference proteome</keyword>